<feature type="transmembrane region" description="Helical" evidence="1">
    <location>
        <begin position="6"/>
        <end position="23"/>
    </location>
</feature>
<dbReference type="Proteomes" id="UP000706333">
    <property type="component" value="Unassembled WGS sequence"/>
</dbReference>
<keyword evidence="1" id="KW-0472">Membrane</keyword>
<dbReference type="RefSeq" id="WP_201157027.1">
    <property type="nucleotide sequence ID" value="NZ_NHSD01000226.1"/>
</dbReference>
<sequence>MVGETWWLWVAFGIVLAIMEVAIRVYVFIAIALASILTGVMLWLGVGPAAWMAADTLNAVAVCAGLSAVIWVGLRLSLGAPARHED</sequence>
<feature type="transmembrane region" description="Helical" evidence="1">
    <location>
        <begin position="57"/>
        <end position="78"/>
    </location>
</feature>
<reference evidence="2" key="1">
    <citation type="submission" date="2017-05" db="EMBL/GenBank/DDBJ databases">
        <authorList>
            <person name="Imhoff J.F."/>
            <person name="Rahn T."/>
            <person name="Kuenzel S."/>
            <person name="Neulinger S.C."/>
        </authorList>
    </citation>
    <scope>NUCLEOTIDE SEQUENCE</scope>
    <source>
        <strain evidence="2">LMG 28126</strain>
    </source>
</reference>
<reference evidence="2" key="2">
    <citation type="journal article" date="2020" name="Microorganisms">
        <title>Osmotic Adaptation and Compatible Solute Biosynthesis of Phototrophic Bacteria as Revealed from Genome Analyses.</title>
        <authorList>
            <person name="Imhoff J.F."/>
            <person name="Rahn T."/>
            <person name="Kunzel S."/>
            <person name="Keller A."/>
            <person name="Neulinger S.C."/>
        </authorList>
    </citation>
    <scope>NUCLEOTIDE SEQUENCE</scope>
    <source>
        <strain evidence="2">LMG 28126</strain>
    </source>
</reference>
<accession>A0A934TK58</accession>
<evidence type="ECO:0000256" key="1">
    <source>
        <dbReference type="SAM" id="Phobius"/>
    </source>
</evidence>
<protein>
    <submittedName>
        <fullName evidence="2">Uncharacterized protein</fullName>
    </submittedName>
</protein>
<feature type="transmembrane region" description="Helical" evidence="1">
    <location>
        <begin position="30"/>
        <end position="51"/>
    </location>
</feature>
<keyword evidence="1" id="KW-1133">Transmembrane helix</keyword>
<dbReference type="EMBL" id="NHSD01000226">
    <property type="protein sequence ID" value="MBK5927265.1"/>
    <property type="molecule type" value="Genomic_DNA"/>
</dbReference>
<keyword evidence="1" id="KW-0812">Transmembrane</keyword>
<proteinExistence type="predicted"/>
<evidence type="ECO:0000313" key="3">
    <source>
        <dbReference type="Proteomes" id="UP000706333"/>
    </source>
</evidence>
<dbReference type="AlphaFoldDB" id="A0A934TK58"/>
<keyword evidence="3" id="KW-1185">Reference proteome</keyword>
<name>A0A934TK58_9RHOB</name>
<comment type="caution">
    <text evidence="2">The sequence shown here is derived from an EMBL/GenBank/DDBJ whole genome shotgun (WGS) entry which is preliminary data.</text>
</comment>
<evidence type="ECO:0000313" key="2">
    <source>
        <dbReference type="EMBL" id="MBK5927265.1"/>
    </source>
</evidence>
<organism evidence="2 3">
    <name type="scientific">Rhodobaculum claviforme</name>
    <dbReference type="NCBI Taxonomy" id="1549854"/>
    <lineage>
        <taxon>Bacteria</taxon>
        <taxon>Pseudomonadati</taxon>
        <taxon>Pseudomonadota</taxon>
        <taxon>Alphaproteobacteria</taxon>
        <taxon>Rhodobacterales</taxon>
        <taxon>Paracoccaceae</taxon>
        <taxon>Rhodobaculum</taxon>
    </lineage>
</organism>
<gene>
    <name evidence="2" type="ORF">CCR87_07930</name>
</gene>